<accession>A0ABN7VI73</accession>
<comment type="caution">
    <text evidence="1">The sequence shown here is derived from an EMBL/GenBank/DDBJ whole genome shotgun (WGS) entry which is preliminary data.</text>
</comment>
<gene>
    <name evidence="1" type="ORF">GMARGA_LOCUS18926</name>
</gene>
<dbReference type="SUPFAM" id="SSF69322">
    <property type="entry name" value="Tricorn protease domain 2"/>
    <property type="match status" value="1"/>
</dbReference>
<sequence length="671" mass="79567">MNPETEISRSSKSIKIDIKTDPSVPITPHIDANITKLLISPDEKYAVTWSKEDQSVCGWQINDQLYEVDRLININDIYKDEFCKNEPCKDKLCKHLKKPQVIAVSDNKLIAIQLSIEDSIYKVIEVIDLRETDKINKIKLETYRDSPFLDHHLSGCRFYSNEDLVIGSQILIFGETHYKIFIFSQKDLHNQVWVTKRSIACGVSGEIVAYDITKGQKLMILDTCGLLIQWNLDTLLFEQQYQLEWQVYELEKDFFIFNKESSLLAVCLQALSTNKLMLFIYVYLTENAMILTHIKYEQEKLLLHSEFISSDGGERLLLFFEGIVEIRDPYCLDHVIYVKPMSKMCKELSEINKEFPAYIDIQNSEFNVFINEKIYSMFDESLRVQNVSKRQWTRYLLEKLNDYDKIRSLPSKSQIENFLSDIIENHITEDGIISRDTKLSFECSYEGSLVTWNLKKDGKLLQAQRLYENTKRWDVVDEWNIHPIHLKPTFKFIYRCELLGNEDLAMITSIGLLIWSIWKKDKIRLRYYKGFPFQASYLYEKDYNNRFVLATYKSKKFYEKIEFETKKSNVEKLLKEILECKKHSLPSPDFDVITQYYDELDMDERHPFNELLDDYLEDKVIMSLYGLELIISFLKNKDYQMMERLYNQYIQKLKNNEKVIKKLRDLLNEEL</sequence>
<organism evidence="1 2">
    <name type="scientific">Gigaspora margarita</name>
    <dbReference type="NCBI Taxonomy" id="4874"/>
    <lineage>
        <taxon>Eukaryota</taxon>
        <taxon>Fungi</taxon>
        <taxon>Fungi incertae sedis</taxon>
        <taxon>Mucoromycota</taxon>
        <taxon>Glomeromycotina</taxon>
        <taxon>Glomeromycetes</taxon>
        <taxon>Diversisporales</taxon>
        <taxon>Gigasporaceae</taxon>
        <taxon>Gigaspora</taxon>
    </lineage>
</organism>
<name>A0ABN7VI73_GIGMA</name>
<evidence type="ECO:0000313" key="1">
    <source>
        <dbReference type="EMBL" id="CAG8774617.1"/>
    </source>
</evidence>
<keyword evidence="2" id="KW-1185">Reference proteome</keyword>
<evidence type="ECO:0000313" key="2">
    <source>
        <dbReference type="Proteomes" id="UP000789901"/>
    </source>
</evidence>
<proteinExistence type="predicted"/>
<protein>
    <submittedName>
        <fullName evidence="1">12192_t:CDS:1</fullName>
    </submittedName>
</protein>
<reference evidence="1 2" key="1">
    <citation type="submission" date="2021-06" db="EMBL/GenBank/DDBJ databases">
        <authorList>
            <person name="Kallberg Y."/>
            <person name="Tangrot J."/>
            <person name="Rosling A."/>
        </authorList>
    </citation>
    <scope>NUCLEOTIDE SEQUENCE [LARGE SCALE GENOMIC DNA]</scope>
    <source>
        <strain evidence="1 2">120-4 pot B 10/14</strain>
    </source>
</reference>
<dbReference type="EMBL" id="CAJVQB010015440">
    <property type="protein sequence ID" value="CAG8774617.1"/>
    <property type="molecule type" value="Genomic_DNA"/>
</dbReference>
<dbReference type="Proteomes" id="UP000789901">
    <property type="component" value="Unassembled WGS sequence"/>
</dbReference>